<dbReference type="Pfam" id="PF00753">
    <property type="entry name" value="Lactamase_B"/>
    <property type="match status" value="1"/>
</dbReference>
<evidence type="ECO:0000259" key="1">
    <source>
        <dbReference type="SMART" id="SM00849"/>
    </source>
</evidence>
<keyword evidence="3" id="KW-1185">Reference proteome</keyword>
<dbReference type="SMART" id="SM00849">
    <property type="entry name" value="Lactamase_B"/>
    <property type="match status" value="1"/>
</dbReference>
<comment type="caution">
    <text evidence="2">The sequence shown here is derived from an EMBL/GenBank/DDBJ whole genome shotgun (WGS) entry which is preliminary data.</text>
</comment>
<evidence type="ECO:0000313" key="3">
    <source>
        <dbReference type="Proteomes" id="UP000446866"/>
    </source>
</evidence>
<organism evidence="2 3">
    <name type="scientific">Anaerotruncus colihominis</name>
    <dbReference type="NCBI Taxonomy" id="169435"/>
    <lineage>
        <taxon>Bacteria</taxon>
        <taxon>Bacillati</taxon>
        <taxon>Bacillota</taxon>
        <taxon>Clostridia</taxon>
        <taxon>Eubacteriales</taxon>
        <taxon>Oscillospiraceae</taxon>
        <taxon>Anaerotruncus</taxon>
    </lineage>
</organism>
<dbReference type="AlphaFoldDB" id="A0A845QPC5"/>
<reference evidence="2 3" key="1">
    <citation type="submission" date="2018-08" db="EMBL/GenBank/DDBJ databases">
        <title>Murine metabolic-syndrome-specific gut microbial biobank.</title>
        <authorList>
            <person name="Liu C."/>
        </authorList>
    </citation>
    <scope>NUCLEOTIDE SEQUENCE [LARGE SCALE GENOMIC DNA]</scope>
    <source>
        <strain evidence="2 3">28</strain>
    </source>
</reference>
<protein>
    <submittedName>
        <fullName evidence="2">MBL fold metallo-hydrolase</fullName>
    </submittedName>
</protein>
<evidence type="ECO:0000313" key="2">
    <source>
        <dbReference type="EMBL" id="NBH62911.1"/>
    </source>
</evidence>
<dbReference type="GO" id="GO:0016787">
    <property type="term" value="F:hydrolase activity"/>
    <property type="evidence" value="ECO:0007669"/>
    <property type="project" value="UniProtKB-KW"/>
</dbReference>
<sequence length="239" mass="27124">MLNAGSRIVNNWIYPIDNGYVLIDTGYERGFAHFKKQLAKMQIAPQQIRYIFLTHAHDDHAGYLNEILSECSDIQIVMSDKALERLYKGQNSFHGGCTTKIALLFCFLMKFVGKGKHLFPPITQEYSCRCIQVTEQNRKQVELLLQGKIIDTPGHTADSISLLTNDGSLFCGDAAMNGLPSLHRITIWAEDKTDFLKSWETIIALRPNLIYPGHGKPFGYDDLKINLKRAKNMELLPIH</sequence>
<name>A0A845QPC5_9FIRM</name>
<dbReference type="InterPro" id="IPR036866">
    <property type="entry name" value="RibonucZ/Hydroxyglut_hydro"/>
</dbReference>
<feature type="domain" description="Metallo-beta-lactamase" evidence="1">
    <location>
        <begin position="8"/>
        <end position="214"/>
    </location>
</feature>
<dbReference type="InterPro" id="IPR001279">
    <property type="entry name" value="Metallo-B-lactamas"/>
</dbReference>
<dbReference type="InterPro" id="IPR050855">
    <property type="entry name" value="NDM-1-like"/>
</dbReference>
<dbReference type="EMBL" id="QXWK01000042">
    <property type="protein sequence ID" value="NBH62911.1"/>
    <property type="molecule type" value="Genomic_DNA"/>
</dbReference>
<keyword evidence="2" id="KW-0378">Hydrolase</keyword>
<dbReference type="Proteomes" id="UP000446866">
    <property type="component" value="Unassembled WGS sequence"/>
</dbReference>
<dbReference type="Gene3D" id="3.60.15.10">
    <property type="entry name" value="Ribonuclease Z/Hydroxyacylglutathione hydrolase-like"/>
    <property type="match status" value="1"/>
</dbReference>
<dbReference type="RefSeq" id="WP_016304739.1">
    <property type="nucleotide sequence ID" value="NZ_QXWK01000042.1"/>
</dbReference>
<dbReference type="PANTHER" id="PTHR42951">
    <property type="entry name" value="METALLO-BETA-LACTAMASE DOMAIN-CONTAINING"/>
    <property type="match status" value="1"/>
</dbReference>
<dbReference type="SUPFAM" id="SSF56281">
    <property type="entry name" value="Metallo-hydrolase/oxidoreductase"/>
    <property type="match status" value="1"/>
</dbReference>
<gene>
    <name evidence="2" type="ORF">D0435_14805</name>
</gene>
<accession>A0A845QPC5</accession>
<proteinExistence type="predicted"/>